<comment type="caution">
    <text evidence="2">The sequence shown here is derived from an EMBL/GenBank/DDBJ whole genome shotgun (WGS) entry which is preliminary data.</text>
</comment>
<dbReference type="Gene3D" id="2.60.40.1190">
    <property type="match status" value="1"/>
</dbReference>
<dbReference type="CDD" id="cd09620">
    <property type="entry name" value="CBM9_like_3"/>
    <property type="match status" value="1"/>
</dbReference>
<reference evidence="2 3" key="1">
    <citation type="submission" date="2020-08" db="EMBL/GenBank/DDBJ databases">
        <title>Cohnella phylogeny.</title>
        <authorList>
            <person name="Dunlap C."/>
        </authorList>
    </citation>
    <scope>NUCLEOTIDE SEQUENCE [LARGE SCALE GENOMIC DNA]</scope>
    <source>
        <strain evidence="2 3">DSM 25241</strain>
    </source>
</reference>
<dbReference type="EMBL" id="JACJVQ010000007">
    <property type="protein sequence ID" value="MBB6634485.1"/>
    <property type="molecule type" value="Genomic_DNA"/>
</dbReference>
<evidence type="ECO:0000259" key="1">
    <source>
        <dbReference type="Pfam" id="PF16011"/>
    </source>
</evidence>
<gene>
    <name evidence="2" type="ORF">H7B67_10200</name>
</gene>
<keyword evidence="3" id="KW-1185">Reference proteome</keyword>
<dbReference type="RefSeq" id="WP_185119724.1">
    <property type="nucleotide sequence ID" value="NZ_JACJVQ010000007.1"/>
</dbReference>
<evidence type="ECO:0000313" key="3">
    <source>
        <dbReference type="Proteomes" id="UP000535838"/>
    </source>
</evidence>
<dbReference type="GO" id="GO:0030246">
    <property type="term" value="F:carbohydrate binding"/>
    <property type="evidence" value="ECO:0007669"/>
    <property type="project" value="InterPro"/>
</dbReference>
<dbReference type="AlphaFoldDB" id="A0A841SWJ8"/>
<dbReference type="GO" id="GO:0004553">
    <property type="term" value="F:hydrolase activity, hydrolyzing O-glycosyl compounds"/>
    <property type="evidence" value="ECO:0007669"/>
    <property type="project" value="InterPro"/>
</dbReference>
<accession>A0A841SWJ8</accession>
<dbReference type="Proteomes" id="UP000535838">
    <property type="component" value="Unassembled WGS sequence"/>
</dbReference>
<dbReference type="SUPFAM" id="SSF49344">
    <property type="entry name" value="CBD9-like"/>
    <property type="match status" value="1"/>
</dbReference>
<sequence>MGLGTVTVAFMTERYTLPYRPETEELSEEDWSRIPPLAIDRQQWLFPDHPPKTEVRAYYDNAFIRLRFRVFEESPTIRHLADHAPVYEDSCVEFFLQPLPGEDARYLNFELNAAGALLLEIGGEGEKRRKVDADRGEFAIRSAVGLSDPASGRTYWELALRIPFAFLRRWYPDFRPDPDVVMRGNFYKCGDRTPVPHYLSWNPVSSERPNFHLLDNFGELVLSSAGKEEGDLGSRDV</sequence>
<name>A0A841SWJ8_9BACL</name>
<dbReference type="GO" id="GO:0016052">
    <property type="term" value="P:carbohydrate catabolic process"/>
    <property type="evidence" value="ECO:0007669"/>
    <property type="project" value="InterPro"/>
</dbReference>
<evidence type="ECO:0000313" key="2">
    <source>
        <dbReference type="EMBL" id="MBB6634485.1"/>
    </source>
</evidence>
<dbReference type="Pfam" id="PF16011">
    <property type="entry name" value="CBM9_2"/>
    <property type="match status" value="1"/>
</dbReference>
<organism evidence="2 3">
    <name type="scientific">Cohnella thailandensis</name>
    <dbReference type="NCBI Taxonomy" id="557557"/>
    <lineage>
        <taxon>Bacteria</taxon>
        <taxon>Bacillati</taxon>
        <taxon>Bacillota</taxon>
        <taxon>Bacilli</taxon>
        <taxon>Bacillales</taxon>
        <taxon>Paenibacillaceae</taxon>
        <taxon>Cohnella</taxon>
    </lineage>
</organism>
<protein>
    <recommendedName>
        <fullName evidence="1">Carbohydrate-binding domain-containing protein</fullName>
    </recommendedName>
</protein>
<feature type="domain" description="Carbohydrate-binding" evidence="1">
    <location>
        <begin position="33"/>
        <end position="221"/>
    </location>
</feature>
<dbReference type="InterPro" id="IPR010502">
    <property type="entry name" value="Carb-bd_dom_fam9"/>
</dbReference>
<proteinExistence type="predicted"/>